<dbReference type="InterPro" id="IPR051218">
    <property type="entry name" value="Sec_MonoDiacylglyc_Lipase"/>
</dbReference>
<reference evidence="2" key="1">
    <citation type="submission" date="2022-03" db="EMBL/GenBank/DDBJ databases">
        <authorList>
            <person name="Martin C."/>
        </authorList>
    </citation>
    <scope>NUCLEOTIDE SEQUENCE</scope>
</reference>
<evidence type="ECO:0000259" key="1">
    <source>
        <dbReference type="Pfam" id="PF01764"/>
    </source>
</evidence>
<dbReference type="SUPFAM" id="SSF53474">
    <property type="entry name" value="alpha/beta-Hydrolases"/>
    <property type="match status" value="1"/>
</dbReference>
<dbReference type="CDD" id="cd00519">
    <property type="entry name" value="Lipase_3"/>
    <property type="match status" value="1"/>
</dbReference>
<dbReference type="InterPro" id="IPR029058">
    <property type="entry name" value="AB_hydrolase_fold"/>
</dbReference>
<dbReference type="Proteomes" id="UP000749559">
    <property type="component" value="Unassembled WGS sequence"/>
</dbReference>
<sequence length="911" mass="101707">MSGFPFVVVGIGLTLAGILLIILLWWHVFSRKVTRRVAVTNADIQHAIVCCQAVYQTDSNGETDKVIKHFNENKPLHNFDRVCVSKYGRVRYLLAVQEGDTARDSKGDNKQSEVFIAFRGTNNFDDVLSDLKLFPKASDYEGRLHAGFYEIAEMIPVETILQKYRGYRIVICGHSMGGAVAQIVALEMLVQMDIKQIKDTTTCCISFGAPLVATKGVTEFVDKHEMASKFVNVINQGDPVPRLLMLSQSLQQVASSSSQFAEQANGVITPILDVLSHAPHAIVSSSASVARDVLLGIVDGTKNFESFLQENGSELKDLDKIYSPLGEFLFLEQEESKRKWLNNCISNQEKITERLLKKTDISERSISQHTIKNYLLTWTRLVSQAEQIGTGTKDSHRDQDVYSVEQSNEFPLELSSVDFKKCSGDRLDVSIGGKNLSFISLKDSKFKGISVRKVDLISKDNESVKLTLHLDSESIIKPLLTIEIATHFEKGCFEKDSKDLQERGANTLKTILEDDLNPMMLQQAFERGVAQVTMARSSREESIRENVLLKTLFKLEQTTNPKLQNQMSQLSLSLTGLGTLLVQTATAVTMPQLALASAGLFAVVSSVGVVYYYYTSGNEDGSYRDILCFLCTMMSRMDTGNFQSESTLQLEKRLHDICQDPNYDNRINYLCLRGNEGRTEQLTKKSKKDISDRINMCLSVHKIRQVLSRACCVCVVGTQDAGKSTTIKEVWGVDVENIGLSVHTTKATLYSITPHCTVIDFPGSDSLDESIAGTMQYLGATASFFIYITKFQGDPTKLHREELKKVIPFGCPVLICLSQCSRYKNELSTKKAISHFKTAYSDVFNAIDVPEFEVMFTELIELTTEMKNVGIKGVEDVQKWMKNWLVKNSVYREDDAQLQSAVGRKAGSTGQ</sequence>
<dbReference type="SUPFAM" id="SSF52540">
    <property type="entry name" value="P-loop containing nucleoside triphosphate hydrolases"/>
    <property type="match status" value="1"/>
</dbReference>
<name>A0A8J1Y9S9_OWEFU</name>
<dbReference type="Pfam" id="PF01764">
    <property type="entry name" value="Lipase_3"/>
    <property type="match status" value="1"/>
</dbReference>
<dbReference type="PANTHER" id="PTHR45856:SF11">
    <property type="entry name" value="FUNGAL LIPASE-LIKE DOMAIN-CONTAINING PROTEIN"/>
    <property type="match status" value="1"/>
</dbReference>
<comment type="caution">
    <text evidence="2">The sequence shown here is derived from an EMBL/GenBank/DDBJ whole genome shotgun (WGS) entry which is preliminary data.</text>
</comment>
<accession>A0A8J1Y9S9</accession>
<dbReference type="EMBL" id="CAIIXF020000003">
    <property type="protein sequence ID" value="CAH1778553.1"/>
    <property type="molecule type" value="Genomic_DNA"/>
</dbReference>
<evidence type="ECO:0000313" key="2">
    <source>
        <dbReference type="EMBL" id="CAH1778553.1"/>
    </source>
</evidence>
<evidence type="ECO:0000313" key="3">
    <source>
        <dbReference type="Proteomes" id="UP000749559"/>
    </source>
</evidence>
<dbReference type="Gene3D" id="3.40.50.300">
    <property type="entry name" value="P-loop containing nucleotide triphosphate hydrolases"/>
    <property type="match status" value="1"/>
</dbReference>
<dbReference type="InterPro" id="IPR002921">
    <property type="entry name" value="Fungal_lipase-type"/>
</dbReference>
<dbReference type="InterPro" id="IPR027417">
    <property type="entry name" value="P-loop_NTPase"/>
</dbReference>
<protein>
    <recommendedName>
        <fullName evidence="1">Fungal lipase-type domain-containing protein</fullName>
    </recommendedName>
</protein>
<dbReference type="AlphaFoldDB" id="A0A8J1Y9S9"/>
<organism evidence="2 3">
    <name type="scientific">Owenia fusiformis</name>
    <name type="common">Polychaete worm</name>
    <dbReference type="NCBI Taxonomy" id="6347"/>
    <lineage>
        <taxon>Eukaryota</taxon>
        <taxon>Metazoa</taxon>
        <taxon>Spiralia</taxon>
        <taxon>Lophotrochozoa</taxon>
        <taxon>Annelida</taxon>
        <taxon>Polychaeta</taxon>
        <taxon>Sedentaria</taxon>
        <taxon>Canalipalpata</taxon>
        <taxon>Sabellida</taxon>
        <taxon>Oweniida</taxon>
        <taxon>Oweniidae</taxon>
        <taxon>Owenia</taxon>
    </lineage>
</organism>
<feature type="domain" description="Fungal lipase-type" evidence="1">
    <location>
        <begin position="115"/>
        <end position="244"/>
    </location>
</feature>
<dbReference type="GO" id="GO:0006629">
    <property type="term" value="P:lipid metabolic process"/>
    <property type="evidence" value="ECO:0007669"/>
    <property type="project" value="InterPro"/>
</dbReference>
<dbReference type="PANTHER" id="PTHR45856">
    <property type="entry name" value="ALPHA/BETA-HYDROLASES SUPERFAMILY PROTEIN"/>
    <property type="match status" value="1"/>
</dbReference>
<dbReference type="Gene3D" id="3.40.50.1820">
    <property type="entry name" value="alpha/beta hydrolase"/>
    <property type="match status" value="1"/>
</dbReference>
<gene>
    <name evidence="2" type="ORF">OFUS_LOCUS5456</name>
</gene>
<keyword evidence="3" id="KW-1185">Reference proteome</keyword>
<dbReference type="OrthoDB" id="5960337at2759"/>
<proteinExistence type="predicted"/>